<comment type="caution">
    <text evidence="2">The sequence shown here is derived from an EMBL/GenBank/DDBJ whole genome shotgun (WGS) entry which is preliminary data.</text>
</comment>
<dbReference type="EMBL" id="QGDI01000002">
    <property type="protein sequence ID" value="PWJ14707.1"/>
    <property type="molecule type" value="Genomic_DNA"/>
</dbReference>
<evidence type="ECO:0008006" key="4">
    <source>
        <dbReference type="Google" id="ProtNLM"/>
    </source>
</evidence>
<evidence type="ECO:0000313" key="3">
    <source>
        <dbReference type="Proteomes" id="UP000245720"/>
    </source>
</evidence>
<feature type="coiled-coil region" evidence="1">
    <location>
        <begin position="59"/>
        <end position="97"/>
    </location>
</feature>
<dbReference type="AlphaFoldDB" id="A0A315Y2J7"/>
<accession>A0A315Y2J7</accession>
<name>A0A315Y2J7_RUMFL</name>
<evidence type="ECO:0000313" key="2">
    <source>
        <dbReference type="EMBL" id="PWJ14707.1"/>
    </source>
</evidence>
<evidence type="ECO:0000256" key="1">
    <source>
        <dbReference type="SAM" id="Coils"/>
    </source>
</evidence>
<dbReference type="Proteomes" id="UP000245720">
    <property type="component" value="Unassembled WGS sequence"/>
</dbReference>
<keyword evidence="1" id="KW-0175">Coiled coil</keyword>
<protein>
    <recommendedName>
        <fullName evidence="4">DUF4474 domain-containing protein</fullName>
    </recommendedName>
</protein>
<gene>
    <name evidence="2" type="ORF">IE37_00693</name>
</gene>
<dbReference type="RefSeq" id="WP_109725568.1">
    <property type="nucleotide sequence ID" value="NZ_QGDI01000002.1"/>
</dbReference>
<reference evidence="2 3" key="1">
    <citation type="submission" date="2018-05" db="EMBL/GenBank/DDBJ databases">
        <title>The Hungate 1000. A catalogue of reference genomes from the rumen microbiome.</title>
        <authorList>
            <person name="Kelly W."/>
        </authorList>
    </citation>
    <scope>NUCLEOTIDE SEQUENCE [LARGE SCALE GENOMIC DNA]</scope>
    <source>
        <strain evidence="2 3">SAb67</strain>
    </source>
</reference>
<sequence length="500" mass="55935">MATITLYASRVNLIPSVFGTLRNTVSSFNGGIDLLRQGALGIDSSICDLEDIISSLRSSSDTQEAIEEFLDDIQDAAEEFIDEVAEIDEEVSELIATAEEDFYSLYDYLRPEDESWLDAIGDFFTDLLSDAWDYIAGLCMSATEWIRAHREEVADFLHELVDYGEQIIGYAEDFLNDHPWIGEFFSFLGDAAGFIYDNVLSPLGDLASYIYNNTPLHYLGDYLYDRFEDFATRFISKLGQLIATEEFGWVVDKVITLLGPALEIGKIWTTEKLPGAEFIVGLIGAVDPDGDGIYHIRQDWWQSWGPMGYNVGYDNVFYSAINANGNSIGVYRMEFTLENGETFTVWSWKGDYMNLGAGTETGIYQATGDGFHYTSATDYACDMSLSLDYNGKNLFDYSPYGDSALWENGAQWWVDGFDSNTQNVQAVNLTSSTTINFSTMYNGDAMFDSFYDDLSTHGNVVYSGGNNVVVVDTYINPLNNESTTATWTINTETQTANLVY</sequence>
<organism evidence="2 3">
    <name type="scientific">Ruminococcus flavefaciens</name>
    <dbReference type="NCBI Taxonomy" id="1265"/>
    <lineage>
        <taxon>Bacteria</taxon>
        <taxon>Bacillati</taxon>
        <taxon>Bacillota</taxon>
        <taxon>Clostridia</taxon>
        <taxon>Eubacteriales</taxon>
        <taxon>Oscillospiraceae</taxon>
        <taxon>Ruminococcus</taxon>
    </lineage>
</organism>
<dbReference type="OrthoDB" id="1816079at2"/>
<proteinExistence type="predicted"/>